<evidence type="ECO:0000313" key="1">
    <source>
        <dbReference type="EMBL" id="EDY33034.1"/>
    </source>
</evidence>
<reference evidence="1 2" key="2">
    <citation type="submission" date="2008-08" db="EMBL/GenBank/DDBJ databases">
        <authorList>
            <person name="Fulton L."/>
            <person name="Clifton S."/>
            <person name="Fulton B."/>
            <person name="Xu J."/>
            <person name="Minx P."/>
            <person name="Pepin K.H."/>
            <person name="Johnson M."/>
            <person name="Bhonagiri V."/>
            <person name="Nash W.E."/>
            <person name="Mardis E.R."/>
            <person name="Wilson R.K."/>
        </authorList>
    </citation>
    <scope>NUCLEOTIDE SEQUENCE [LARGE SCALE GENOMIC DNA]</scope>
    <source>
        <strain evidence="1 2">ATCC 29176</strain>
    </source>
</reference>
<gene>
    <name evidence="1" type="ORF">RUMLAC_01320</name>
</gene>
<sequence>MRISGNCKRILQKRQNCEKVLKKRQSDRLSRSKTLLNFSPDRISLIQMENDSK</sequence>
<organism evidence="1 2">
    <name type="scientific">[Ruminococcus] lactaris ATCC 29176</name>
    <dbReference type="NCBI Taxonomy" id="471875"/>
    <lineage>
        <taxon>Bacteria</taxon>
        <taxon>Bacillati</taxon>
        <taxon>Bacillota</taxon>
        <taxon>Clostridia</taxon>
        <taxon>Lachnospirales</taxon>
        <taxon>Lachnospiraceae</taxon>
        <taxon>Mediterraneibacter</taxon>
    </lineage>
</organism>
<evidence type="ECO:0000313" key="2">
    <source>
        <dbReference type="Proteomes" id="UP000003254"/>
    </source>
</evidence>
<comment type="caution">
    <text evidence="1">The sequence shown here is derived from an EMBL/GenBank/DDBJ whole genome shotgun (WGS) entry which is preliminary data.</text>
</comment>
<dbReference type="HOGENOM" id="CLU_3065916_0_0_9"/>
<keyword evidence="2" id="KW-1185">Reference proteome</keyword>
<proteinExistence type="predicted"/>
<name>B5CPC8_9FIRM</name>
<dbReference type="EMBL" id="ABOU02000032">
    <property type="protein sequence ID" value="EDY33034.1"/>
    <property type="molecule type" value="Genomic_DNA"/>
</dbReference>
<reference evidence="1 2" key="1">
    <citation type="submission" date="2008-08" db="EMBL/GenBank/DDBJ databases">
        <title>Draft genome sequence of Ruminococcus lactaris ATCC 29176.</title>
        <authorList>
            <person name="Sudarsanam P."/>
            <person name="Ley R."/>
            <person name="Guruge J."/>
            <person name="Turnbaugh P.J."/>
            <person name="Mahowald M."/>
            <person name="Liep D."/>
            <person name="Gordon J."/>
        </authorList>
    </citation>
    <scope>NUCLEOTIDE SEQUENCE [LARGE SCALE GENOMIC DNA]</scope>
    <source>
        <strain evidence="1 2">ATCC 29176</strain>
    </source>
</reference>
<dbReference type="Proteomes" id="UP000003254">
    <property type="component" value="Unassembled WGS sequence"/>
</dbReference>
<protein>
    <submittedName>
        <fullName evidence="1">Uncharacterized protein</fullName>
    </submittedName>
</protein>
<accession>B5CPC8</accession>
<dbReference type="AlphaFoldDB" id="B5CPC8"/>